<dbReference type="InterPro" id="IPR036412">
    <property type="entry name" value="HAD-like_sf"/>
</dbReference>
<dbReference type="EMBL" id="JAQLOI010000003">
    <property type="protein sequence ID" value="MDB1126119.1"/>
    <property type="molecule type" value="Genomic_DNA"/>
</dbReference>
<dbReference type="RefSeq" id="WP_272140459.1">
    <property type="nucleotide sequence ID" value="NZ_JAQLOI010000003.1"/>
</dbReference>
<dbReference type="InterPro" id="IPR006439">
    <property type="entry name" value="HAD-SF_hydro_IA"/>
</dbReference>
<organism evidence="1 2">
    <name type="scientific">Vibrio algarum</name>
    <dbReference type="NCBI Taxonomy" id="3020714"/>
    <lineage>
        <taxon>Bacteria</taxon>
        <taxon>Pseudomonadati</taxon>
        <taxon>Pseudomonadota</taxon>
        <taxon>Gammaproteobacteria</taxon>
        <taxon>Vibrionales</taxon>
        <taxon>Vibrionaceae</taxon>
        <taxon>Vibrio</taxon>
    </lineage>
</organism>
<evidence type="ECO:0000313" key="1">
    <source>
        <dbReference type="EMBL" id="MDB1126119.1"/>
    </source>
</evidence>
<dbReference type="PANTHER" id="PTHR47478">
    <property type="match status" value="1"/>
</dbReference>
<gene>
    <name evidence="1" type="ORF">PGX00_21600</name>
</gene>
<dbReference type="Proteomes" id="UP001210678">
    <property type="component" value="Unassembled WGS sequence"/>
</dbReference>
<dbReference type="Pfam" id="PF00702">
    <property type="entry name" value="Hydrolase"/>
    <property type="match status" value="1"/>
</dbReference>
<accession>A0ABT4YYK9</accession>
<proteinExistence type="predicted"/>
<dbReference type="SUPFAM" id="SSF56784">
    <property type="entry name" value="HAD-like"/>
    <property type="match status" value="1"/>
</dbReference>
<protein>
    <submittedName>
        <fullName evidence="1">HAD family hydrolase</fullName>
    </submittedName>
</protein>
<evidence type="ECO:0000313" key="2">
    <source>
        <dbReference type="Proteomes" id="UP001210678"/>
    </source>
</evidence>
<dbReference type="PANTHER" id="PTHR47478:SF1">
    <property type="entry name" value="PYRIMIDINE 5'-NUCLEOTIDASE YJJG"/>
    <property type="match status" value="1"/>
</dbReference>
<dbReference type="InterPro" id="IPR052550">
    <property type="entry name" value="Pyrimidine_5'-ntase_YjjG"/>
</dbReference>
<name>A0ABT4YYK9_9VIBR</name>
<comment type="caution">
    <text evidence="1">The sequence shown here is derived from an EMBL/GenBank/DDBJ whole genome shotgun (WGS) entry which is preliminary data.</text>
</comment>
<dbReference type="Gene3D" id="3.40.50.1000">
    <property type="entry name" value="HAD superfamily/HAD-like"/>
    <property type="match status" value="1"/>
</dbReference>
<keyword evidence="2" id="KW-1185">Reference proteome</keyword>
<sequence>MMKTYLFDWGDTLMVDFPQALGKMCDWQIVEAVEGAKETLAFLSQKTPIYIATNAVDSSEREIQLAFERVGLAQYITGYFCKANLGVGKESSDYFIAILEKLKLGSGQIIMVGDTLDKDILPAQKLGIEVIWFNKEAKPHQCEASITQICELTELCRLFERSE</sequence>
<dbReference type="NCBIfam" id="TIGR01549">
    <property type="entry name" value="HAD-SF-IA-v1"/>
    <property type="match status" value="1"/>
</dbReference>
<dbReference type="InterPro" id="IPR023214">
    <property type="entry name" value="HAD_sf"/>
</dbReference>
<reference evidence="1 2" key="1">
    <citation type="submission" date="2023-01" db="EMBL/GenBank/DDBJ databases">
        <title>Vibrio sp. KJ40-1 sp.nov, isolated from marine algae.</title>
        <authorList>
            <person name="Butt M."/>
            <person name="Kim J.M.J."/>
            <person name="Jeon C.O.C."/>
        </authorList>
    </citation>
    <scope>NUCLEOTIDE SEQUENCE [LARGE SCALE GENOMIC DNA]</scope>
    <source>
        <strain evidence="1 2">KJ40-1</strain>
    </source>
</reference>
<dbReference type="GO" id="GO:0016787">
    <property type="term" value="F:hydrolase activity"/>
    <property type="evidence" value="ECO:0007669"/>
    <property type="project" value="UniProtKB-KW"/>
</dbReference>
<keyword evidence="1" id="KW-0378">Hydrolase</keyword>